<sequence>MNLIQVNSVEHGTYRLEEIFTNLKQAPILLQVFETKKILDDVFEKTVVIVNDSTHYMHVTNDDASIVIGKKHLHSSEKKILYLDIIHELVHVKQQRKGLDLYDKSYSYVDRPTEIEAYQIAVEEARRLGMNDDEIFEYLHVDWISNEEHKRLASKVGVIV</sequence>
<dbReference type="OrthoDB" id="10237at2157"/>
<evidence type="ECO:0000313" key="1">
    <source>
        <dbReference type="EMBL" id="SHO46330.1"/>
    </source>
</evidence>
<keyword evidence="2" id="KW-1185">Reference proteome</keyword>
<gene>
    <name evidence="1" type="ORF">NSIN_30072</name>
</gene>
<dbReference type="EMBL" id="FRFC01000004">
    <property type="protein sequence ID" value="SHO46330.1"/>
    <property type="molecule type" value="Genomic_DNA"/>
</dbReference>
<dbReference type="Proteomes" id="UP000232412">
    <property type="component" value="Unassembled WGS sequence"/>
</dbReference>
<accession>A0A2H1EHC0</accession>
<evidence type="ECO:0008006" key="3">
    <source>
        <dbReference type="Google" id="ProtNLM"/>
    </source>
</evidence>
<protein>
    <recommendedName>
        <fullName evidence="3">DUF4157 domain-containing protein</fullName>
    </recommendedName>
</protein>
<dbReference type="RefSeq" id="WP_101010221.1">
    <property type="nucleotide sequence ID" value="NZ_FRFC01000004.1"/>
</dbReference>
<organism evidence="1 2">
    <name type="scientific">Nitrosotalea sinensis</name>
    <dbReference type="NCBI Taxonomy" id="1499975"/>
    <lineage>
        <taxon>Archaea</taxon>
        <taxon>Nitrososphaerota</taxon>
        <taxon>Nitrososphaeria</taxon>
        <taxon>Nitrosotaleales</taxon>
        <taxon>Nitrosotaleaceae</taxon>
        <taxon>Nitrosotalea</taxon>
    </lineage>
</organism>
<dbReference type="AlphaFoldDB" id="A0A2H1EHC0"/>
<proteinExistence type="predicted"/>
<evidence type="ECO:0000313" key="2">
    <source>
        <dbReference type="Proteomes" id="UP000232412"/>
    </source>
</evidence>
<name>A0A2H1EHC0_9ARCH</name>
<reference evidence="2" key="1">
    <citation type="submission" date="2016-12" db="EMBL/GenBank/DDBJ databases">
        <authorList>
            <person name="Herbold C."/>
        </authorList>
    </citation>
    <scope>NUCLEOTIDE SEQUENCE [LARGE SCALE GENOMIC DNA]</scope>
</reference>